<comment type="caution">
    <text evidence="1">The sequence shown here is derived from an EMBL/GenBank/DDBJ whole genome shotgun (WGS) entry which is preliminary data.</text>
</comment>
<dbReference type="EMBL" id="WSRS01000004">
    <property type="protein sequence ID" value="MVX58243.1"/>
    <property type="molecule type" value="Genomic_DNA"/>
</dbReference>
<sequence>MRYNQRVRLIREEKKRYDSKLGRMVSDRKVIADLPCFTSPVRVELLNALGGKLNQSSLVIHTRGYKGKVDSVEIDGRPFTIVQEPVQRNGRTIFYVNEVLDGNARN</sequence>
<evidence type="ECO:0000313" key="2">
    <source>
        <dbReference type="Proteomes" id="UP000461595"/>
    </source>
</evidence>
<proteinExistence type="predicted"/>
<dbReference type="OrthoDB" id="2969230at2"/>
<gene>
    <name evidence="1" type="ORF">E5983_00960</name>
</gene>
<accession>A0A7X3G6W3</accession>
<dbReference type="Proteomes" id="UP000461595">
    <property type="component" value="Unassembled WGS sequence"/>
</dbReference>
<evidence type="ECO:0008006" key="3">
    <source>
        <dbReference type="Google" id="ProtNLM"/>
    </source>
</evidence>
<name>A0A7X3G6W3_9STRE</name>
<dbReference type="RefSeq" id="WP_160332075.1">
    <property type="nucleotide sequence ID" value="NZ_JAOBSU010000022.1"/>
</dbReference>
<protein>
    <recommendedName>
        <fullName evidence="3">Phage protein</fullName>
    </recommendedName>
</protein>
<dbReference type="AlphaFoldDB" id="A0A7X3G6W3"/>
<evidence type="ECO:0000313" key="1">
    <source>
        <dbReference type="EMBL" id="MVX58243.1"/>
    </source>
</evidence>
<organism evidence="1 2">
    <name type="scientific">Streptococcus danieliae</name>
    <dbReference type="NCBI Taxonomy" id="747656"/>
    <lineage>
        <taxon>Bacteria</taxon>
        <taxon>Bacillati</taxon>
        <taxon>Bacillota</taxon>
        <taxon>Bacilli</taxon>
        <taxon>Lactobacillales</taxon>
        <taxon>Streptococcaceae</taxon>
        <taxon>Streptococcus</taxon>
    </lineage>
</organism>
<reference evidence="1 2" key="1">
    <citation type="submission" date="2019-12" db="EMBL/GenBank/DDBJ databases">
        <title>Microbes associate with the intestines of laboratory mice.</title>
        <authorList>
            <person name="Navarre W."/>
            <person name="Wong E."/>
        </authorList>
    </citation>
    <scope>NUCLEOTIDE SEQUENCE [LARGE SCALE GENOMIC DNA]</scope>
    <source>
        <strain evidence="1 2">NM51_B2-22</strain>
    </source>
</reference>